<gene>
    <name evidence="2" type="ORF">G7084_07780</name>
</gene>
<dbReference type="SUPFAM" id="SSF103032">
    <property type="entry name" value="Hypothetical protein YwqG"/>
    <property type="match status" value="1"/>
</dbReference>
<protein>
    <submittedName>
        <fullName evidence="2">DUF1963 domain-containing protein</fullName>
    </submittedName>
</protein>
<proteinExistence type="predicted"/>
<dbReference type="RefSeq" id="WP_166011549.1">
    <property type="nucleotide sequence ID" value="NZ_CP049888.1"/>
</dbReference>
<dbReference type="EMBL" id="CP049888">
    <property type="protein sequence ID" value="QIL51198.1"/>
    <property type="molecule type" value="Genomic_DNA"/>
</dbReference>
<evidence type="ECO:0000313" key="2">
    <source>
        <dbReference type="EMBL" id="QIL51198.1"/>
    </source>
</evidence>
<organism evidence="2 3">
    <name type="scientific">Weissella coleopterorum</name>
    <dbReference type="NCBI Taxonomy" id="2714949"/>
    <lineage>
        <taxon>Bacteria</taxon>
        <taxon>Bacillati</taxon>
        <taxon>Bacillota</taxon>
        <taxon>Bacilli</taxon>
        <taxon>Lactobacillales</taxon>
        <taxon>Lactobacillaceae</taxon>
        <taxon>Weissella</taxon>
    </lineage>
</organism>
<dbReference type="Gene3D" id="2.30.320.10">
    <property type="entry name" value="YwqG-like"/>
    <property type="match status" value="1"/>
</dbReference>
<dbReference type="KEGG" id="wco:G7084_07780"/>
<dbReference type="Proteomes" id="UP000500741">
    <property type="component" value="Chromosome"/>
</dbReference>
<dbReference type="InterPro" id="IPR015315">
    <property type="entry name" value="DUF1963"/>
</dbReference>
<sequence length="673" mass="78504">MKWLEIRRQYKAQRTRHIQLANDLKQIMGQLADSRRQLFQLVQTSVTTIDDQSDLNLELKQAIHYELKYFANVAEPQVMVKSWIADYNLVQLTQVGKVRDRLIFNIVSISLITLSLLLIFQGTGSIKREGWMMPGLIILISFSVGMGSTYLEERKLQNILQQQMAKFDEKKSPLLKIMAEFKRTLELTQSKVSVIKDGPIMSQDTPVNFARAREINVENHLINFNQASDFQKNLYLDAILMNLKLNGGHRFDVYRIPASIDDLRFVKLKLTRGPWGTIDAPFPSTVELPVVYPFNFEMVLHQLAEQDYFGKLQTDAVLIIKQDEFEIGTVTQHGWQVWRHPFNVGDSEITFEYYPSSWARARQIYFRYQGNKYYMSLDGILYEYSNYDITEKTELAWQKDFEADDTTLIAETDLNQFKAHTQKPMLHLTLTPLISENQANLVVSKVGGQPYWPSQQTYPLDENGQAMILLAQLNFAQLPTLEEFPNHGILQFYITRNSYTYGADFDDLITQRNFRVIYHENITWPGEYAPKYQMDAELDKLPFDRTYQISGQRKLQALTTSAKEFEAEINQYYAQYRLKDDMNSVDSQIFEDQFIEKLQKDNFEYDHQLGGYPSFTQWDPRSVDSDYDVLLLQLGSSKDDTYWGDMGIANFFISHEKLAQLDFSDVVYTWDCY</sequence>
<name>A0A6G8B1L0_9LACO</name>
<dbReference type="Pfam" id="PF09234">
    <property type="entry name" value="DUF1963"/>
    <property type="match status" value="1"/>
</dbReference>
<reference evidence="2 3" key="1">
    <citation type="submission" date="2020-03" db="EMBL/GenBank/DDBJ databases">
        <title>Weissella sp. nov., isolated from Cybister lewisianus.</title>
        <authorList>
            <person name="Hyun D.-W."/>
            <person name="Bae J.-W."/>
        </authorList>
    </citation>
    <scope>NUCLEOTIDE SEQUENCE [LARGE SCALE GENOMIC DNA]</scope>
    <source>
        <strain evidence="2 3">HDW19</strain>
    </source>
</reference>
<dbReference type="InterPro" id="IPR035948">
    <property type="entry name" value="YwqG-like_sf"/>
</dbReference>
<dbReference type="PANTHER" id="PTHR36436:SF6">
    <property type="entry name" value="SLL5081 PROTEIN"/>
    <property type="match status" value="1"/>
</dbReference>
<keyword evidence="1" id="KW-0812">Transmembrane</keyword>
<keyword evidence="3" id="KW-1185">Reference proteome</keyword>
<feature type="transmembrane region" description="Helical" evidence="1">
    <location>
        <begin position="102"/>
        <end position="120"/>
    </location>
</feature>
<keyword evidence="1" id="KW-0472">Membrane</keyword>
<evidence type="ECO:0000256" key="1">
    <source>
        <dbReference type="SAM" id="Phobius"/>
    </source>
</evidence>
<dbReference type="AlphaFoldDB" id="A0A6G8B1L0"/>
<evidence type="ECO:0000313" key="3">
    <source>
        <dbReference type="Proteomes" id="UP000500741"/>
    </source>
</evidence>
<keyword evidence="1" id="KW-1133">Transmembrane helix</keyword>
<accession>A0A6G8B1L0</accession>
<dbReference type="PANTHER" id="PTHR36436">
    <property type="entry name" value="SLL5081 PROTEIN"/>
    <property type="match status" value="1"/>
</dbReference>